<dbReference type="EMBL" id="BARS01009756">
    <property type="protein sequence ID" value="GAF79134.1"/>
    <property type="molecule type" value="Genomic_DNA"/>
</dbReference>
<feature type="non-terminal residue" evidence="1">
    <location>
        <position position="1"/>
    </location>
</feature>
<proteinExistence type="predicted"/>
<accession>X0SDQ1</accession>
<evidence type="ECO:0000313" key="1">
    <source>
        <dbReference type="EMBL" id="GAF79134.1"/>
    </source>
</evidence>
<organism evidence="1">
    <name type="scientific">marine sediment metagenome</name>
    <dbReference type="NCBI Taxonomy" id="412755"/>
    <lineage>
        <taxon>unclassified sequences</taxon>
        <taxon>metagenomes</taxon>
        <taxon>ecological metagenomes</taxon>
    </lineage>
</organism>
<reference evidence="1" key="1">
    <citation type="journal article" date="2014" name="Front. Microbiol.">
        <title>High frequency of phylogenetically diverse reductive dehalogenase-homologous genes in deep subseafloor sedimentary metagenomes.</title>
        <authorList>
            <person name="Kawai M."/>
            <person name="Futagami T."/>
            <person name="Toyoda A."/>
            <person name="Takaki Y."/>
            <person name="Nishi S."/>
            <person name="Hori S."/>
            <person name="Arai W."/>
            <person name="Tsubouchi T."/>
            <person name="Morono Y."/>
            <person name="Uchiyama I."/>
            <person name="Ito T."/>
            <person name="Fujiyama A."/>
            <person name="Inagaki F."/>
            <person name="Takami H."/>
        </authorList>
    </citation>
    <scope>NUCLEOTIDE SEQUENCE</scope>
    <source>
        <strain evidence="1">Expedition CK06-06</strain>
    </source>
</reference>
<comment type="caution">
    <text evidence="1">The sequence shown here is derived from an EMBL/GenBank/DDBJ whole genome shotgun (WGS) entry which is preliminary data.</text>
</comment>
<sequence length="315" mass="33943">LQNSPFNTGEAQQSLKDLGLEAKALRDAGPEATFFAISRAMDGVTNAGARAAIALKIFDDEQAAIHTTMQLTSGEYEKQIQLAKTLGVVVTEEQAKAAEQAADDLQVATAAWEGFWRMQITWSGKALSAWMGFTGAVAKNITGGGPAREGESMQARFQRNTREGFLGRREMKIATPADRARINAQRDAEAKAEADRLALIAENERKRTEAWGSFFRGLGPGILNEIKDSSPFDRFTPAEAAAVITPTMRVVQRQTDPMSSITAGTSEAFKFANQIKTSQSVEQEAAKTTATNTGNIDTKLSVLIDQNANATPLGL</sequence>
<dbReference type="AlphaFoldDB" id="X0SDQ1"/>
<name>X0SDQ1_9ZZZZ</name>
<protein>
    <submittedName>
        <fullName evidence="1">Uncharacterized protein</fullName>
    </submittedName>
</protein>
<gene>
    <name evidence="1" type="ORF">S01H1_18271</name>
</gene>